<dbReference type="Proteomes" id="UP000620156">
    <property type="component" value="Unassembled WGS sequence"/>
</dbReference>
<accession>A0A918BB65</accession>
<protein>
    <submittedName>
        <fullName evidence="2">Uncharacterized protein</fullName>
    </submittedName>
</protein>
<dbReference type="AlphaFoldDB" id="A0A918BB65"/>
<dbReference type="EMBL" id="BMQK01000004">
    <property type="protein sequence ID" value="GGQ55675.1"/>
    <property type="molecule type" value="Genomic_DNA"/>
</dbReference>
<evidence type="ECO:0000313" key="3">
    <source>
        <dbReference type="Proteomes" id="UP000620156"/>
    </source>
</evidence>
<comment type="caution">
    <text evidence="2">The sequence shown here is derived from an EMBL/GenBank/DDBJ whole genome shotgun (WGS) entry which is preliminary data.</text>
</comment>
<sequence>MRAEQDAAQDEQGDGGQADAVAEPCEDGGGEERPAHGYEGVCVSDGPYLQFGMCDERTGYMYVQVRGVSGVSGAAETRGMDGAKEASRKRQ</sequence>
<gene>
    <name evidence="2" type="ORF">GCM10010145_26940</name>
</gene>
<organism evidence="2 3">
    <name type="scientific">Streptomyces ruber</name>
    <dbReference type="NCBI Taxonomy" id="83378"/>
    <lineage>
        <taxon>Bacteria</taxon>
        <taxon>Bacillati</taxon>
        <taxon>Actinomycetota</taxon>
        <taxon>Actinomycetes</taxon>
        <taxon>Kitasatosporales</taxon>
        <taxon>Streptomycetaceae</taxon>
        <taxon>Streptomyces</taxon>
    </lineage>
</organism>
<feature type="region of interest" description="Disordered" evidence="1">
    <location>
        <begin position="1"/>
        <end position="41"/>
    </location>
</feature>
<feature type="compositionally biased region" description="Basic and acidic residues" evidence="1">
    <location>
        <begin position="78"/>
        <end position="91"/>
    </location>
</feature>
<reference evidence="2" key="1">
    <citation type="journal article" date="2014" name="Int. J. Syst. Evol. Microbiol.">
        <title>Complete genome sequence of Corynebacterium casei LMG S-19264T (=DSM 44701T), isolated from a smear-ripened cheese.</title>
        <authorList>
            <consortium name="US DOE Joint Genome Institute (JGI-PGF)"/>
            <person name="Walter F."/>
            <person name="Albersmeier A."/>
            <person name="Kalinowski J."/>
            <person name="Ruckert C."/>
        </authorList>
    </citation>
    <scope>NUCLEOTIDE SEQUENCE</scope>
    <source>
        <strain evidence="2">JCM 3131</strain>
    </source>
</reference>
<keyword evidence="3" id="KW-1185">Reference proteome</keyword>
<feature type="region of interest" description="Disordered" evidence="1">
    <location>
        <begin position="71"/>
        <end position="91"/>
    </location>
</feature>
<name>A0A918BB65_9ACTN</name>
<evidence type="ECO:0000256" key="1">
    <source>
        <dbReference type="SAM" id="MobiDB-lite"/>
    </source>
</evidence>
<reference evidence="2" key="2">
    <citation type="submission" date="2020-09" db="EMBL/GenBank/DDBJ databases">
        <authorList>
            <person name="Sun Q."/>
            <person name="Ohkuma M."/>
        </authorList>
    </citation>
    <scope>NUCLEOTIDE SEQUENCE</scope>
    <source>
        <strain evidence="2">JCM 3131</strain>
    </source>
</reference>
<proteinExistence type="predicted"/>
<evidence type="ECO:0000313" key="2">
    <source>
        <dbReference type="EMBL" id="GGQ55675.1"/>
    </source>
</evidence>